<protein>
    <submittedName>
        <fullName evidence="1">Uncharacterized protein</fullName>
    </submittedName>
</protein>
<gene>
    <name evidence="1" type="ORF">BCR33DRAFT_846233</name>
</gene>
<name>A0A1Y2CX70_9FUNG</name>
<evidence type="ECO:0000313" key="1">
    <source>
        <dbReference type="EMBL" id="ORY51434.1"/>
    </source>
</evidence>
<keyword evidence="2" id="KW-1185">Reference proteome</keyword>
<accession>A0A1Y2CX70</accession>
<dbReference type="OrthoDB" id="2098030at2759"/>
<sequence>MLSNETTTMEARKSMASDHQAKEIHYYNYNSGTTTPLAASWASIPQPVRERIIQINQSLGRLFPKHVPATSPFHFKIHHLGHSLQHTTFSRDFGSGKTPFLVDELGNKMHFFMTGRVAKSTLHTGHAIDFTQKQRMLHTNIAELFLHTFQIDLFRTLLRNLGEKVVGNLSVQIENGGILFSTFYNEAHQVPIFDALDRFDMNRFDVDCPKITSELHTGSSVVVGFTVYLHSAKEHQNCVGFAPEFVCLLCEDFDAEAEEEDDAAYQHVGRFLL</sequence>
<evidence type="ECO:0000313" key="2">
    <source>
        <dbReference type="Proteomes" id="UP000193642"/>
    </source>
</evidence>
<reference evidence="1 2" key="1">
    <citation type="submission" date="2016-07" db="EMBL/GenBank/DDBJ databases">
        <title>Pervasive Adenine N6-methylation of Active Genes in Fungi.</title>
        <authorList>
            <consortium name="DOE Joint Genome Institute"/>
            <person name="Mondo S.J."/>
            <person name="Dannebaum R.O."/>
            <person name="Kuo R.C."/>
            <person name="Labutti K."/>
            <person name="Haridas S."/>
            <person name="Kuo A."/>
            <person name="Salamov A."/>
            <person name="Ahrendt S.R."/>
            <person name="Lipzen A."/>
            <person name="Sullivan W."/>
            <person name="Andreopoulos W.B."/>
            <person name="Clum A."/>
            <person name="Lindquist E."/>
            <person name="Daum C."/>
            <person name="Ramamoorthy G.K."/>
            <person name="Gryganskyi A."/>
            <person name="Culley D."/>
            <person name="Magnuson J.K."/>
            <person name="James T.Y."/>
            <person name="O'Malley M.A."/>
            <person name="Stajich J.E."/>
            <person name="Spatafora J.W."/>
            <person name="Visel A."/>
            <person name="Grigoriev I.V."/>
        </authorList>
    </citation>
    <scope>NUCLEOTIDE SEQUENCE [LARGE SCALE GENOMIC DNA]</scope>
    <source>
        <strain evidence="1 2">JEL800</strain>
    </source>
</reference>
<dbReference type="AlphaFoldDB" id="A0A1Y2CX70"/>
<organism evidence="1 2">
    <name type="scientific">Rhizoclosmatium globosum</name>
    <dbReference type="NCBI Taxonomy" id="329046"/>
    <lineage>
        <taxon>Eukaryota</taxon>
        <taxon>Fungi</taxon>
        <taxon>Fungi incertae sedis</taxon>
        <taxon>Chytridiomycota</taxon>
        <taxon>Chytridiomycota incertae sedis</taxon>
        <taxon>Chytridiomycetes</taxon>
        <taxon>Chytridiales</taxon>
        <taxon>Chytriomycetaceae</taxon>
        <taxon>Rhizoclosmatium</taxon>
    </lineage>
</organism>
<proteinExistence type="predicted"/>
<dbReference type="Proteomes" id="UP000193642">
    <property type="component" value="Unassembled WGS sequence"/>
</dbReference>
<comment type="caution">
    <text evidence="1">The sequence shown here is derived from an EMBL/GenBank/DDBJ whole genome shotgun (WGS) entry which is preliminary data.</text>
</comment>
<dbReference type="EMBL" id="MCGO01000005">
    <property type="protein sequence ID" value="ORY51434.1"/>
    <property type="molecule type" value="Genomic_DNA"/>
</dbReference>